<keyword evidence="3" id="KW-1185">Reference proteome</keyword>
<name>A0A8J3ZKR8_9ACTN</name>
<dbReference type="EMBL" id="BOPG01000102">
    <property type="protein sequence ID" value="GIJ63765.1"/>
    <property type="molecule type" value="Genomic_DNA"/>
</dbReference>
<feature type="domain" description="Peptidoglycan binding-like" evidence="1">
    <location>
        <begin position="70"/>
        <end position="125"/>
    </location>
</feature>
<accession>A0A8J3ZKR8</accession>
<dbReference type="InterPro" id="IPR036366">
    <property type="entry name" value="PGBDSf"/>
</dbReference>
<organism evidence="2 3">
    <name type="scientific">Virgisporangium aurantiacum</name>
    <dbReference type="NCBI Taxonomy" id="175570"/>
    <lineage>
        <taxon>Bacteria</taxon>
        <taxon>Bacillati</taxon>
        <taxon>Actinomycetota</taxon>
        <taxon>Actinomycetes</taxon>
        <taxon>Micromonosporales</taxon>
        <taxon>Micromonosporaceae</taxon>
        <taxon>Virgisporangium</taxon>
    </lineage>
</organism>
<evidence type="ECO:0000313" key="2">
    <source>
        <dbReference type="EMBL" id="GIJ63765.1"/>
    </source>
</evidence>
<protein>
    <recommendedName>
        <fullName evidence="1">Peptidoglycan binding-like domain-containing protein</fullName>
    </recommendedName>
</protein>
<dbReference type="Pfam" id="PF01471">
    <property type="entry name" value="PG_binding_1"/>
    <property type="match status" value="2"/>
</dbReference>
<dbReference type="RefSeq" id="WP_204010991.1">
    <property type="nucleotide sequence ID" value="NZ_BOPG01000102.1"/>
</dbReference>
<proteinExistence type="predicted"/>
<dbReference type="InterPro" id="IPR036365">
    <property type="entry name" value="PGBD-like_sf"/>
</dbReference>
<dbReference type="InterPro" id="IPR002477">
    <property type="entry name" value="Peptidoglycan-bd-like"/>
</dbReference>
<feature type="domain" description="Peptidoglycan binding-like" evidence="1">
    <location>
        <begin position="3"/>
        <end position="55"/>
    </location>
</feature>
<gene>
    <name evidence="2" type="ORF">Vau01_112810</name>
</gene>
<sequence>MTAAQCLLKNAGFDTGAANPSGTFDVGTTSATTRFQQDRGLAATGIVDSHTWTALLSTGDTPTLRVGSTGYAVTRLQRALTAALSRTVSADGQFGPLTEQAVRDYQTARSLGADGIVGPLTWTALQAGR</sequence>
<dbReference type="Gene3D" id="1.10.101.10">
    <property type="entry name" value="PGBD-like superfamily/PGBD"/>
    <property type="match status" value="2"/>
</dbReference>
<dbReference type="SUPFAM" id="SSF47090">
    <property type="entry name" value="PGBD-like"/>
    <property type="match status" value="2"/>
</dbReference>
<reference evidence="2" key="1">
    <citation type="submission" date="2021-01" db="EMBL/GenBank/DDBJ databases">
        <title>Whole genome shotgun sequence of Virgisporangium aurantiacum NBRC 16421.</title>
        <authorList>
            <person name="Komaki H."/>
            <person name="Tamura T."/>
        </authorList>
    </citation>
    <scope>NUCLEOTIDE SEQUENCE</scope>
    <source>
        <strain evidence="2">NBRC 16421</strain>
    </source>
</reference>
<dbReference type="AlphaFoldDB" id="A0A8J3ZKR8"/>
<comment type="caution">
    <text evidence="2">The sequence shown here is derived from an EMBL/GenBank/DDBJ whole genome shotgun (WGS) entry which is preliminary data.</text>
</comment>
<evidence type="ECO:0000259" key="1">
    <source>
        <dbReference type="Pfam" id="PF01471"/>
    </source>
</evidence>
<dbReference type="Proteomes" id="UP000612585">
    <property type="component" value="Unassembled WGS sequence"/>
</dbReference>
<evidence type="ECO:0000313" key="3">
    <source>
        <dbReference type="Proteomes" id="UP000612585"/>
    </source>
</evidence>